<dbReference type="PROSITE" id="PS51257">
    <property type="entry name" value="PROKAR_LIPOPROTEIN"/>
    <property type="match status" value="1"/>
</dbReference>
<gene>
    <name evidence="7" type="ORF">HNQ45_001199</name>
</gene>
<evidence type="ECO:0000256" key="5">
    <source>
        <dbReference type="SAM" id="SignalP"/>
    </source>
</evidence>
<feature type="disulfide bond" description="Redox-active" evidence="4">
    <location>
        <begin position="66"/>
        <end position="70"/>
    </location>
</feature>
<dbReference type="InterPro" id="IPR003782">
    <property type="entry name" value="SCO1/SenC"/>
</dbReference>
<dbReference type="Proteomes" id="UP000579136">
    <property type="component" value="Unassembled WGS sequence"/>
</dbReference>
<keyword evidence="4" id="KW-1015">Disulfide bond</keyword>
<dbReference type="InterPro" id="IPR036249">
    <property type="entry name" value="Thioredoxin-like_sf"/>
</dbReference>
<protein>
    <submittedName>
        <fullName evidence="7">Protein SCO1/2</fullName>
    </submittedName>
</protein>
<dbReference type="InterPro" id="IPR013766">
    <property type="entry name" value="Thioredoxin_domain"/>
</dbReference>
<dbReference type="EMBL" id="JACHHF010000006">
    <property type="protein sequence ID" value="MBB5176312.1"/>
    <property type="molecule type" value="Genomic_DNA"/>
</dbReference>
<dbReference type="RefSeq" id="WP_183674567.1">
    <property type="nucleotide sequence ID" value="NZ_CBCRYX010000005.1"/>
</dbReference>
<keyword evidence="8" id="KW-1185">Reference proteome</keyword>
<dbReference type="AlphaFoldDB" id="A0A9Q2D0H9"/>
<accession>A0A9Q2D0H9</accession>
<organism evidence="7 8">
    <name type="scientific">Nosocomiicoccus ampullae</name>
    <dbReference type="NCBI Taxonomy" id="489910"/>
    <lineage>
        <taxon>Bacteria</taxon>
        <taxon>Bacillati</taxon>
        <taxon>Bacillota</taxon>
        <taxon>Bacilli</taxon>
        <taxon>Bacillales</taxon>
        <taxon>Staphylococcaceae</taxon>
        <taxon>Nosocomiicoccus</taxon>
    </lineage>
</organism>
<evidence type="ECO:0000256" key="3">
    <source>
        <dbReference type="PIRSR" id="PIRSR603782-1"/>
    </source>
</evidence>
<dbReference type="SUPFAM" id="SSF52833">
    <property type="entry name" value="Thioredoxin-like"/>
    <property type="match status" value="1"/>
</dbReference>
<evidence type="ECO:0000256" key="2">
    <source>
        <dbReference type="ARBA" id="ARBA00023008"/>
    </source>
</evidence>
<dbReference type="Pfam" id="PF02630">
    <property type="entry name" value="SCO1-SenC"/>
    <property type="match status" value="1"/>
</dbReference>
<name>A0A9Q2D0H9_9STAP</name>
<keyword evidence="5" id="KW-0732">Signal</keyword>
<comment type="caution">
    <text evidence="7">The sequence shown here is derived from an EMBL/GenBank/DDBJ whole genome shotgun (WGS) entry which is preliminary data.</text>
</comment>
<feature type="domain" description="Thioredoxin" evidence="6">
    <location>
        <begin position="28"/>
        <end position="201"/>
    </location>
</feature>
<feature type="binding site" evidence="3">
    <location>
        <position position="70"/>
    </location>
    <ligand>
        <name>Cu cation</name>
        <dbReference type="ChEBI" id="CHEBI:23378"/>
    </ligand>
</feature>
<sequence length="203" mass="23184">MKRLLLLGIMSVLFLTACSKSGEVDAMSRYGNTIDDFEVINQEDETYIQDNMEGKVWLVDFIFTHCTTVCPPMTNNMVSVVQDLEDDGVENFGVLSFSVDPKRDTPEQLQEYIKAYHVDELDTEWQFLTGYDYDFIRGFSEKNFKTIVAPPPEGSDQVTHGTSFYLIDENGKILKDYSGVDSGDKRFPKEEIVEDVKKLTKNL</sequence>
<reference evidence="7 8" key="1">
    <citation type="submission" date="2020-08" db="EMBL/GenBank/DDBJ databases">
        <title>Genomic Encyclopedia of Type Strains, Phase IV (KMG-IV): sequencing the most valuable type-strain genomes for metagenomic binning, comparative biology and taxonomic classification.</title>
        <authorList>
            <person name="Goeker M."/>
        </authorList>
    </citation>
    <scope>NUCLEOTIDE SEQUENCE [LARGE SCALE GENOMIC DNA]</scope>
    <source>
        <strain evidence="7 8">DSM 19163</strain>
    </source>
</reference>
<keyword evidence="2 3" id="KW-0186">Copper</keyword>
<evidence type="ECO:0000256" key="4">
    <source>
        <dbReference type="PIRSR" id="PIRSR603782-2"/>
    </source>
</evidence>
<comment type="similarity">
    <text evidence="1">Belongs to the SCO1/2 family.</text>
</comment>
<proteinExistence type="inferred from homology"/>
<dbReference type="PANTHER" id="PTHR12151:SF25">
    <property type="entry name" value="LINALOOL DEHYDRATASE_ISOMERASE DOMAIN-CONTAINING PROTEIN"/>
    <property type="match status" value="1"/>
</dbReference>
<dbReference type="Gene3D" id="3.40.30.10">
    <property type="entry name" value="Glutaredoxin"/>
    <property type="match status" value="1"/>
</dbReference>
<feature type="chain" id="PRO_5040387673" evidence="5">
    <location>
        <begin position="18"/>
        <end position="203"/>
    </location>
</feature>
<feature type="signal peptide" evidence="5">
    <location>
        <begin position="1"/>
        <end position="17"/>
    </location>
</feature>
<evidence type="ECO:0000256" key="1">
    <source>
        <dbReference type="ARBA" id="ARBA00010996"/>
    </source>
</evidence>
<keyword evidence="3" id="KW-0479">Metal-binding</keyword>
<evidence type="ECO:0000259" key="6">
    <source>
        <dbReference type="PROSITE" id="PS51352"/>
    </source>
</evidence>
<evidence type="ECO:0000313" key="8">
    <source>
        <dbReference type="Proteomes" id="UP000579136"/>
    </source>
</evidence>
<dbReference type="PANTHER" id="PTHR12151">
    <property type="entry name" value="ELECTRON TRANSPORT PROTIN SCO1/SENC FAMILY MEMBER"/>
    <property type="match status" value="1"/>
</dbReference>
<feature type="binding site" evidence="3">
    <location>
        <position position="66"/>
    </location>
    <ligand>
        <name>Cu cation</name>
        <dbReference type="ChEBI" id="CHEBI:23378"/>
    </ligand>
</feature>
<evidence type="ECO:0000313" key="7">
    <source>
        <dbReference type="EMBL" id="MBB5176312.1"/>
    </source>
</evidence>
<dbReference type="CDD" id="cd02968">
    <property type="entry name" value="SCO"/>
    <property type="match status" value="1"/>
</dbReference>
<dbReference type="GO" id="GO:0046872">
    <property type="term" value="F:metal ion binding"/>
    <property type="evidence" value="ECO:0007669"/>
    <property type="project" value="UniProtKB-KW"/>
</dbReference>
<feature type="binding site" evidence="3">
    <location>
        <position position="160"/>
    </location>
    <ligand>
        <name>Cu cation</name>
        <dbReference type="ChEBI" id="CHEBI:23378"/>
    </ligand>
</feature>
<dbReference type="PROSITE" id="PS51352">
    <property type="entry name" value="THIOREDOXIN_2"/>
    <property type="match status" value="1"/>
</dbReference>